<evidence type="ECO:0000256" key="1">
    <source>
        <dbReference type="ARBA" id="ARBA00010609"/>
    </source>
</evidence>
<dbReference type="OrthoDB" id="345021at2"/>
<dbReference type="Gene3D" id="2.60.40.420">
    <property type="entry name" value="Cupredoxins - blue copper proteins"/>
    <property type="match status" value="4"/>
</dbReference>
<dbReference type="Pfam" id="PF07731">
    <property type="entry name" value="Cu-oxidase_2"/>
    <property type="match status" value="1"/>
</dbReference>
<dbReference type="InterPro" id="IPR045087">
    <property type="entry name" value="Cu-oxidase_fam"/>
</dbReference>
<evidence type="ECO:0000313" key="5">
    <source>
        <dbReference type="Proteomes" id="UP000199529"/>
    </source>
</evidence>
<dbReference type="Pfam" id="PF07732">
    <property type="entry name" value="Cu-oxidase_3"/>
    <property type="match status" value="1"/>
</dbReference>
<sequence>MSGRISRRSLLLGTGAAVLAGGVGVPLGLGIGGSSSTGTLLRSELPLPPPFQRPLVVPPVLKPVRSTAGEDFYEMTQRVADVEILPGVRTQIWGYEGIFPGPTVISRRGRKTIVRHRNELPVPTVVHLHGGRTAPEHDGYPTDLVLPRGWQHHGQHGGDLRVGERTYEYDADQRAATLWYHDHRMDFTAPNVWRGLAGLHLVADDAERVLELPDGDRDVPLMICDRSFAADGSLAYPSVDPELVAPPGVHPPYEAGVLGDVLLVNGIPWPAMEVDAVRYRFRLLNASNARRYRLRLDPPAPLVQIGSDGGLLERPVTHQHLDMAPAERFEIVVDFGAYPVGQRVRLVNDFGDGSTGQVMEFRVARTAADPSRVPDRLSEIPRLDPAAAKTVRDVVLQSKAIGQVHGWTINGEPFSPDHDHAEPRFGDVEIWNLYGDFHHPVHLHLVHFQVLGRGNDGPGQFDAGWKDTLDLRPAERAQIITRFDGHRGRYVFHCHNLEHEDMMMMGNFSVR</sequence>
<feature type="domain" description="Plastocyanin-like" evidence="3">
    <location>
        <begin position="81"/>
        <end position="205"/>
    </location>
</feature>
<keyword evidence="5" id="KW-1185">Reference proteome</keyword>
<dbReference type="InterPro" id="IPR006311">
    <property type="entry name" value="TAT_signal"/>
</dbReference>
<organism evidence="4 5">
    <name type="scientific">Saccharopolyspora shandongensis</name>
    <dbReference type="NCBI Taxonomy" id="418495"/>
    <lineage>
        <taxon>Bacteria</taxon>
        <taxon>Bacillati</taxon>
        <taxon>Actinomycetota</taxon>
        <taxon>Actinomycetes</taxon>
        <taxon>Pseudonocardiales</taxon>
        <taxon>Pseudonocardiaceae</taxon>
        <taxon>Saccharopolyspora</taxon>
    </lineage>
</organism>
<protein>
    <submittedName>
        <fullName evidence="4">Spore coat protein A</fullName>
    </submittedName>
</protein>
<gene>
    <name evidence="4" type="ORF">SAMN05216215_10567</name>
</gene>
<evidence type="ECO:0000259" key="2">
    <source>
        <dbReference type="Pfam" id="PF07731"/>
    </source>
</evidence>
<keyword evidence="4" id="KW-0946">Virion</keyword>
<dbReference type="GO" id="GO:0005507">
    <property type="term" value="F:copper ion binding"/>
    <property type="evidence" value="ECO:0007669"/>
    <property type="project" value="InterPro"/>
</dbReference>
<accession>A0A1H3RMC6</accession>
<keyword evidence="4" id="KW-0167">Capsid protein</keyword>
<feature type="domain" description="Plastocyanin-like" evidence="2">
    <location>
        <begin position="405"/>
        <end position="510"/>
    </location>
</feature>
<comment type="similarity">
    <text evidence="1">Belongs to the multicopper oxidase family.</text>
</comment>
<dbReference type="InterPro" id="IPR008972">
    <property type="entry name" value="Cupredoxin"/>
</dbReference>
<dbReference type="InterPro" id="IPR011707">
    <property type="entry name" value="Cu-oxidase-like_N"/>
</dbReference>
<dbReference type="STRING" id="418495.SAMN05216215_10567"/>
<dbReference type="AlphaFoldDB" id="A0A1H3RMC6"/>
<proteinExistence type="inferred from homology"/>
<evidence type="ECO:0000259" key="3">
    <source>
        <dbReference type="Pfam" id="PF07732"/>
    </source>
</evidence>
<reference evidence="5" key="1">
    <citation type="submission" date="2016-10" db="EMBL/GenBank/DDBJ databases">
        <authorList>
            <person name="Varghese N."/>
            <person name="Submissions S."/>
        </authorList>
    </citation>
    <scope>NUCLEOTIDE SEQUENCE [LARGE SCALE GENOMIC DNA]</scope>
    <source>
        <strain evidence="5">CGMCC 4.3530</strain>
    </source>
</reference>
<evidence type="ECO:0000313" key="4">
    <source>
        <dbReference type="EMBL" id="SDZ26790.1"/>
    </source>
</evidence>
<dbReference type="InterPro" id="IPR011706">
    <property type="entry name" value="Cu-oxidase_C"/>
</dbReference>
<dbReference type="PROSITE" id="PS51318">
    <property type="entry name" value="TAT"/>
    <property type="match status" value="1"/>
</dbReference>
<dbReference type="RefSeq" id="WP_093275641.1">
    <property type="nucleotide sequence ID" value="NZ_FNOK01000056.1"/>
</dbReference>
<dbReference type="Proteomes" id="UP000199529">
    <property type="component" value="Unassembled WGS sequence"/>
</dbReference>
<dbReference type="EMBL" id="FNOK01000056">
    <property type="protein sequence ID" value="SDZ26790.1"/>
    <property type="molecule type" value="Genomic_DNA"/>
</dbReference>
<dbReference type="PANTHER" id="PTHR48267">
    <property type="entry name" value="CUPREDOXIN SUPERFAMILY PROTEIN"/>
    <property type="match status" value="1"/>
</dbReference>
<dbReference type="GO" id="GO:0016491">
    <property type="term" value="F:oxidoreductase activity"/>
    <property type="evidence" value="ECO:0007669"/>
    <property type="project" value="InterPro"/>
</dbReference>
<name>A0A1H3RMC6_9PSEU</name>
<dbReference type="SUPFAM" id="SSF49503">
    <property type="entry name" value="Cupredoxins"/>
    <property type="match status" value="3"/>
</dbReference>
<dbReference type="PANTHER" id="PTHR48267:SF1">
    <property type="entry name" value="BILIRUBIN OXIDASE"/>
    <property type="match status" value="1"/>
</dbReference>